<dbReference type="AlphaFoldDB" id="A0A2P8CVQ3"/>
<name>A0A2P8CVQ3_9BACT</name>
<dbReference type="Proteomes" id="UP000240572">
    <property type="component" value="Unassembled WGS sequence"/>
</dbReference>
<evidence type="ECO:0000313" key="2">
    <source>
        <dbReference type="EMBL" id="PSK89052.1"/>
    </source>
</evidence>
<organism evidence="2 3">
    <name type="scientific">Taibaiella chishuiensis</name>
    <dbReference type="NCBI Taxonomy" id="1434707"/>
    <lineage>
        <taxon>Bacteria</taxon>
        <taxon>Pseudomonadati</taxon>
        <taxon>Bacteroidota</taxon>
        <taxon>Chitinophagia</taxon>
        <taxon>Chitinophagales</taxon>
        <taxon>Chitinophagaceae</taxon>
        <taxon>Taibaiella</taxon>
    </lineage>
</organism>
<gene>
    <name evidence="2" type="ORF">B0I18_11364</name>
</gene>
<reference evidence="2 3" key="1">
    <citation type="submission" date="2018-03" db="EMBL/GenBank/DDBJ databases">
        <title>Genomic Encyclopedia of Type Strains, Phase III (KMG-III): the genomes of soil and plant-associated and newly described type strains.</title>
        <authorList>
            <person name="Whitman W."/>
        </authorList>
    </citation>
    <scope>NUCLEOTIDE SEQUENCE [LARGE SCALE GENOMIC DNA]</scope>
    <source>
        <strain evidence="2 3">CGMCC 1.12700</strain>
    </source>
</reference>
<protein>
    <submittedName>
        <fullName evidence="2">Uncharacterized protein</fullName>
    </submittedName>
</protein>
<accession>A0A2P8CVQ3</accession>
<keyword evidence="1" id="KW-0812">Transmembrane</keyword>
<keyword evidence="3" id="KW-1185">Reference proteome</keyword>
<sequence length="275" mass="30659">MKNREVILAELGDLNASFGAPEFNVATLQAPEGYFQHFPVEMTAIIKAMNSEDAQLPQAYQAEAAYTVPDQYFAQLPELLLSRVRAADELIHKGNYTWDNAAKQNPYTLPENYFDQFESQLMARISEPVANAQAEIDQLSPLLAGLRQQQVFEVPQDYFQAPVAAPKPVRTVEHPSVKSIKWARWAAAAAILIIFGLGAFQMFNPAIAEPKQSFQQSLAQIPSDSIREWLSTNMDEEDINSLGNSVAGLDVISTSSVLKGFTDKEIEQYIESEVW</sequence>
<evidence type="ECO:0000313" key="3">
    <source>
        <dbReference type="Proteomes" id="UP000240572"/>
    </source>
</evidence>
<feature type="transmembrane region" description="Helical" evidence="1">
    <location>
        <begin position="185"/>
        <end position="203"/>
    </location>
</feature>
<dbReference type="EMBL" id="PYGD01000013">
    <property type="protein sequence ID" value="PSK89052.1"/>
    <property type="molecule type" value="Genomic_DNA"/>
</dbReference>
<proteinExistence type="predicted"/>
<keyword evidence="1" id="KW-1133">Transmembrane helix</keyword>
<keyword evidence="1" id="KW-0472">Membrane</keyword>
<comment type="caution">
    <text evidence="2">The sequence shown here is derived from an EMBL/GenBank/DDBJ whole genome shotgun (WGS) entry which is preliminary data.</text>
</comment>
<evidence type="ECO:0000256" key="1">
    <source>
        <dbReference type="SAM" id="Phobius"/>
    </source>
</evidence>